<name>A0A8K0X661_9PEZI</name>
<proteinExistence type="predicted"/>
<feature type="region of interest" description="Disordered" evidence="1">
    <location>
        <begin position="92"/>
        <end position="112"/>
    </location>
</feature>
<dbReference type="Proteomes" id="UP000813385">
    <property type="component" value="Unassembled WGS sequence"/>
</dbReference>
<evidence type="ECO:0000313" key="2">
    <source>
        <dbReference type="EMBL" id="KAH7368562.1"/>
    </source>
</evidence>
<feature type="compositionally biased region" description="Basic residues" evidence="1">
    <location>
        <begin position="92"/>
        <end position="107"/>
    </location>
</feature>
<dbReference type="AlphaFoldDB" id="A0A8K0X661"/>
<accession>A0A8K0X661</accession>
<comment type="caution">
    <text evidence="2">The sequence shown here is derived from an EMBL/GenBank/DDBJ whole genome shotgun (WGS) entry which is preliminary data.</text>
</comment>
<gene>
    <name evidence="2" type="ORF">B0T11DRAFT_65630</name>
</gene>
<reference evidence="2" key="1">
    <citation type="journal article" date="2021" name="Nat. Commun.">
        <title>Genetic determinants of endophytism in the Arabidopsis root mycobiome.</title>
        <authorList>
            <person name="Mesny F."/>
            <person name="Miyauchi S."/>
            <person name="Thiergart T."/>
            <person name="Pickel B."/>
            <person name="Atanasova L."/>
            <person name="Karlsson M."/>
            <person name="Huettel B."/>
            <person name="Barry K.W."/>
            <person name="Haridas S."/>
            <person name="Chen C."/>
            <person name="Bauer D."/>
            <person name="Andreopoulos W."/>
            <person name="Pangilinan J."/>
            <person name="LaButti K."/>
            <person name="Riley R."/>
            <person name="Lipzen A."/>
            <person name="Clum A."/>
            <person name="Drula E."/>
            <person name="Henrissat B."/>
            <person name="Kohler A."/>
            <person name="Grigoriev I.V."/>
            <person name="Martin F.M."/>
            <person name="Hacquard S."/>
        </authorList>
    </citation>
    <scope>NUCLEOTIDE SEQUENCE</scope>
    <source>
        <strain evidence="2">MPI-CAGE-AT-0016</strain>
    </source>
</reference>
<sequence length="224" mass="24620">MMLVPLPAHTHPRPQGRQPPEAQLAVAPPLRHLRPLSFRARVQVRDVTAPAECGARHSSGRGFQHHENPLGLRCVRMGEDTLKIAPVKVTRRRSGQLRPRPGRHRGHSPPGMGLYSYVYANLGLGESVEQGRQHRDTSLGRLPSRLRMPSLPGCRPRWQRVHFVSVHHVRRATRICPTTTQPLSVTAVGAGDSRTVISNCSQSSPPASLHQTTMAAGALSCFPD</sequence>
<feature type="region of interest" description="Disordered" evidence="1">
    <location>
        <begin position="1"/>
        <end position="21"/>
    </location>
</feature>
<evidence type="ECO:0000256" key="1">
    <source>
        <dbReference type="SAM" id="MobiDB-lite"/>
    </source>
</evidence>
<organism evidence="2 3">
    <name type="scientific">Plectosphaerella cucumerina</name>
    <dbReference type="NCBI Taxonomy" id="40658"/>
    <lineage>
        <taxon>Eukaryota</taxon>
        <taxon>Fungi</taxon>
        <taxon>Dikarya</taxon>
        <taxon>Ascomycota</taxon>
        <taxon>Pezizomycotina</taxon>
        <taxon>Sordariomycetes</taxon>
        <taxon>Hypocreomycetidae</taxon>
        <taxon>Glomerellales</taxon>
        <taxon>Plectosphaerellaceae</taxon>
        <taxon>Plectosphaerella</taxon>
    </lineage>
</organism>
<keyword evidence="3" id="KW-1185">Reference proteome</keyword>
<dbReference type="EMBL" id="JAGPXD010000002">
    <property type="protein sequence ID" value="KAH7368562.1"/>
    <property type="molecule type" value="Genomic_DNA"/>
</dbReference>
<evidence type="ECO:0000313" key="3">
    <source>
        <dbReference type="Proteomes" id="UP000813385"/>
    </source>
</evidence>
<protein>
    <submittedName>
        <fullName evidence="2">Uncharacterized protein</fullName>
    </submittedName>
</protein>